<dbReference type="Pfam" id="PF00072">
    <property type="entry name" value="Response_reg"/>
    <property type="match status" value="1"/>
</dbReference>
<keyword evidence="5" id="KW-0804">Transcription</keyword>
<dbReference type="SUPFAM" id="SSF46785">
    <property type="entry name" value="Winged helix' DNA-binding domain"/>
    <property type="match status" value="1"/>
</dbReference>
<dbReference type="SMART" id="SM00419">
    <property type="entry name" value="HTH_CRP"/>
    <property type="match status" value="1"/>
</dbReference>
<dbReference type="GO" id="GO:0032993">
    <property type="term" value="C:protein-DNA complex"/>
    <property type="evidence" value="ECO:0007669"/>
    <property type="project" value="TreeGrafter"/>
</dbReference>
<name>A0A2K8Z472_9BACT</name>
<dbReference type="OrthoDB" id="9127033at2"/>
<evidence type="ECO:0000256" key="3">
    <source>
        <dbReference type="ARBA" id="ARBA00023015"/>
    </source>
</evidence>
<dbReference type="InterPro" id="IPR036390">
    <property type="entry name" value="WH_DNA-bd_sf"/>
</dbReference>
<dbReference type="GO" id="GO:0005829">
    <property type="term" value="C:cytosol"/>
    <property type="evidence" value="ECO:0007669"/>
    <property type="project" value="TreeGrafter"/>
</dbReference>
<dbReference type="InterPro" id="IPR001789">
    <property type="entry name" value="Sig_transdc_resp-reg_receiver"/>
</dbReference>
<dbReference type="Gene3D" id="1.10.10.10">
    <property type="entry name" value="Winged helix-like DNA-binding domain superfamily/Winged helix DNA-binding domain"/>
    <property type="match status" value="1"/>
</dbReference>
<keyword evidence="2" id="KW-0902">Two-component regulatory system</keyword>
<evidence type="ECO:0000256" key="2">
    <source>
        <dbReference type="ARBA" id="ARBA00023012"/>
    </source>
</evidence>
<dbReference type="Gene3D" id="2.60.120.10">
    <property type="entry name" value="Jelly Rolls"/>
    <property type="match status" value="1"/>
</dbReference>
<dbReference type="SMART" id="SM00100">
    <property type="entry name" value="cNMP"/>
    <property type="match status" value="1"/>
</dbReference>
<proteinExistence type="predicted"/>
<feature type="domain" description="HTH crp-type" evidence="9">
    <location>
        <begin position="274"/>
        <end position="345"/>
    </location>
</feature>
<dbReference type="EMBL" id="CP025096">
    <property type="protein sequence ID" value="AUD04663.1"/>
    <property type="molecule type" value="Genomic_DNA"/>
</dbReference>
<reference evidence="10 11" key="1">
    <citation type="submission" date="2017-11" db="EMBL/GenBank/DDBJ databases">
        <title>Taxonomic description and genome sequences of Spirosoma HA7 sp. nov., isolated from pollen microhabitat of Corylus avellana.</title>
        <authorList>
            <person name="Ambika Manirajan B."/>
            <person name="Suarez C."/>
            <person name="Ratering S."/>
            <person name="Geissler-Plaum R."/>
            <person name="Cardinale M."/>
            <person name="Sylvia S."/>
        </authorList>
    </citation>
    <scope>NUCLEOTIDE SEQUENCE [LARGE SCALE GENOMIC DNA]</scope>
    <source>
        <strain evidence="10 11">HA7</strain>
    </source>
</reference>
<evidence type="ECO:0000259" key="8">
    <source>
        <dbReference type="PROSITE" id="PS50110"/>
    </source>
</evidence>
<dbReference type="InterPro" id="IPR014710">
    <property type="entry name" value="RmlC-like_jellyroll"/>
</dbReference>
<feature type="domain" description="Response regulatory" evidence="8">
    <location>
        <begin position="5"/>
        <end position="121"/>
    </location>
</feature>
<dbReference type="KEGG" id="spir:CWM47_24120"/>
<dbReference type="SUPFAM" id="SSF51206">
    <property type="entry name" value="cAMP-binding domain-like"/>
    <property type="match status" value="1"/>
</dbReference>
<dbReference type="PANTHER" id="PTHR48111:SF1">
    <property type="entry name" value="TWO-COMPONENT RESPONSE REGULATOR ORR33"/>
    <property type="match status" value="1"/>
</dbReference>
<evidence type="ECO:0000313" key="10">
    <source>
        <dbReference type="EMBL" id="AUD04663.1"/>
    </source>
</evidence>
<dbReference type="InterPro" id="IPR018490">
    <property type="entry name" value="cNMP-bd_dom_sf"/>
</dbReference>
<dbReference type="InterPro" id="IPR011006">
    <property type="entry name" value="CheY-like_superfamily"/>
</dbReference>
<dbReference type="GO" id="GO:0000976">
    <property type="term" value="F:transcription cis-regulatory region binding"/>
    <property type="evidence" value="ECO:0007669"/>
    <property type="project" value="TreeGrafter"/>
</dbReference>
<feature type="modified residue" description="4-aspartylphosphate" evidence="6">
    <location>
        <position position="54"/>
    </location>
</feature>
<dbReference type="PROSITE" id="PS51063">
    <property type="entry name" value="HTH_CRP_2"/>
    <property type="match status" value="1"/>
</dbReference>
<dbReference type="PANTHER" id="PTHR48111">
    <property type="entry name" value="REGULATOR OF RPOS"/>
    <property type="match status" value="1"/>
</dbReference>
<organism evidence="10 11">
    <name type="scientific">Spirosoma pollinicola</name>
    <dbReference type="NCBI Taxonomy" id="2057025"/>
    <lineage>
        <taxon>Bacteria</taxon>
        <taxon>Pseudomonadati</taxon>
        <taxon>Bacteroidota</taxon>
        <taxon>Cytophagia</taxon>
        <taxon>Cytophagales</taxon>
        <taxon>Cytophagaceae</taxon>
        <taxon>Spirosoma</taxon>
    </lineage>
</organism>
<evidence type="ECO:0000313" key="11">
    <source>
        <dbReference type="Proteomes" id="UP000232883"/>
    </source>
</evidence>
<dbReference type="PROSITE" id="PS50110">
    <property type="entry name" value="RESPONSE_REGULATORY"/>
    <property type="match status" value="1"/>
</dbReference>
<dbReference type="GO" id="GO:0000156">
    <property type="term" value="F:phosphorelay response regulator activity"/>
    <property type="evidence" value="ECO:0007669"/>
    <property type="project" value="TreeGrafter"/>
</dbReference>
<keyword evidence="3" id="KW-0805">Transcription regulation</keyword>
<dbReference type="SMART" id="SM00448">
    <property type="entry name" value="REC"/>
    <property type="match status" value="1"/>
</dbReference>
<gene>
    <name evidence="10" type="ORF">CWM47_24120</name>
</gene>
<sequence>MKKSKLLLIDDEPHLLRNTADLLELSGYAIQTAQSGREGVQLALTSKPDLILCDITMTGLDGYGVLQIIKSHPDLKSIPFIFLTAKAKRTDLRKGMELGADDYLAKPFGETELLGAIEARLRLAEQRDSLTKPETLQKWLTNEDTTKALALLGANRKVVRYKKKRVIYAAGDEPTRVYLVQEGKIRVFRENDSGKVLTTGLFGPGDLFGYPMLLANLSYEDTATALEDSLVSYISRKDFLSLLYSQTDITHSFLNLMANTIVGQDRQLLGLAYNSLRKRIASGLLQYAHRFQTEPDTAITVKLTRQQMATLSGTATESLIRTLSDFHKEGMIDLQAGKIVITDWDKLEQLRQ</sequence>
<dbReference type="Gene3D" id="3.40.50.2300">
    <property type="match status" value="1"/>
</dbReference>
<dbReference type="InterPro" id="IPR012318">
    <property type="entry name" value="HTH_CRP"/>
</dbReference>
<dbReference type="InterPro" id="IPR039420">
    <property type="entry name" value="WalR-like"/>
</dbReference>
<feature type="domain" description="Cyclic nucleotide-binding" evidence="7">
    <location>
        <begin position="161"/>
        <end position="260"/>
    </location>
</feature>
<evidence type="ECO:0000256" key="6">
    <source>
        <dbReference type="PROSITE-ProRule" id="PRU00169"/>
    </source>
</evidence>
<dbReference type="AlphaFoldDB" id="A0A2K8Z472"/>
<protein>
    <submittedName>
        <fullName evidence="10">Transcriptional regulator</fullName>
    </submittedName>
</protein>
<dbReference type="Pfam" id="PF00027">
    <property type="entry name" value="cNMP_binding"/>
    <property type="match status" value="1"/>
</dbReference>
<keyword evidence="4" id="KW-0238">DNA-binding</keyword>
<evidence type="ECO:0000256" key="4">
    <source>
        <dbReference type="ARBA" id="ARBA00023125"/>
    </source>
</evidence>
<dbReference type="CDD" id="cd00038">
    <property type="entry name" value="CAP_ED"/>
    <property type="match status" value="1"/>
</dbReference>
<dbReference type="InterPro" id="IPR000595">
    <property type="entry name" value="cNMP-bd_dom"/>
</dbReference>
<dbReference type="PROSITE" id="PS50042">
    <property type="entry name" value="CNMP_BINDING_3"/>
    <property type="match status" value="1"/>
</dbReference>
<dbReference type="SUPFAM" id="SSF52172">
    <property type="entry name" value="CheY-like"/>
    <property type="match status" value="1"/>
</dbReference>
<dbReference type="RefSeq" id="WP_100990728.1">
    <property type="nucleotide sequence ID" value="NZ_CP025096.1"/>
</dbReference>
<evidence type="ECO:0000256" key="1">
    <source>
        <dbReference type="ARBA" id="ARBA00022553"/>
    </source>
</evidence>
<dbReference type="GO" id="GO:0006355">
    <property type="term" value="P:regulation of DNA-templated transcription"/>
    <property type="evidence" value="ECO:0007669"/>
    <property type="project" value="InterPro"/>
</dbReference>
<accession>A0A2K8Z472</accession>
<dbReference type="Pfam" id="PF13545">
    <property type="entry name" value="HTH_Crp_2"/>
    <property type="match status" value="1"/>
</dbReference>
<evidence type="ECO:0000259" key="9">
    <source>
        <dbReference type="PROSITE" id="PS51063"/>
    </source>
</evidence>
<dbReference type="Proteomes" id="UP000232883">
    <property type="component" value="Chromosome"/>
</dbReference>
<keyword evidence="11" id="KW-1185">Reference proteome</keyword>
<keyword evidence="1 6" id="KW-0597">Phosphoprotein</keyword>
<dbReference type="InterPro" id="IPR036388">
    <property type="entry name" value="WH-like_DNA-bd_sf"/>
</dbReference>
<evidence type="ECO:0000259" key="7">
    <source>
        <dbReference type="PROSITE" id="PS50042"/>
    </source>
</evidence>
<evidence type="ECO:0000256" key="5">
    <source>
        <dbReference type="ARBA" id="ARBA00023163"/>
    </source>
</evidence>